<organism evidence="2">
    <name type="scientific">Mytilinidion resinicola</name>
    <dbReference type="NCBI Taxonomy" id="574789"/>
    <lineage>
        <taxon>Eukaryota</taxon>
        <taxon>Fungi</taxon>
        <taxon>Dikarya</taxon>
        <taxon>Ascomycota</taxon>
        <taxon>Pezizomycotina</taxon>
        <taxon>Dothideomycetes</taxon>
        <taxon>Pleosporomycetidae</taxon>
        <taxon>Mytilinidiales</taxon>
        <taxon>Mytilinidiaceae</taxon>
        <taxon>Mytilinidion</taxon>
    </lineage>
</organism>
<dbReference type="Proteomes" id="UP000504636">
    <property type="component" value="Unplaced"/>
</dbReference>
<name>A0A6A6YX41_9PEZI</name>
<sequence>MAFSSMIWRAPKVLPSLLPAGDGKYLGATITLPAAQGLILVAFLALFVQASGGFFWRVVCFVLHQIRSSSRAKDGLHHQQQALLRNAASSSNAAWEATKTVWLWRKHARRTFSRSMPLILICLVHLAIFGIAGLFSSRVVTTSNQALVRSDVCGWPKSVPNPINTPEDSFNESQLATLNSQAVLG</sequence>
<keyword evidence="3" id="KW-1185">Reference proteome</keyword>
<gene>
    <name evidence="2 4" type="ORF">BDZ99DRAFT_517378</name>
</gene>
<reference evidence="2 4" key="1">
    <citation type="journal article" date="2020" name="Stud. Mycol.">
        <title>101 Dothideomycetes genomes: a test case for predicting lifestyles and emergence of pathogens.</title>
        <authorList>
            <person name="Haridas S."/>
            <person name="Albert R."/>
            <person name="Binder M."/>
            <person name="Bloem J."/>
            <person name="Labutti K."/>
            <person name="Salamov A."/>
            <person name="Andreopoulos B."/>
            <person name="Baker S."/>
            <person name="Barry K."/>
            <person name="Bills G."/>
            <person name="Bluhm B."/>
            <person name="Cannon C."/>
            <person name="Castanera R."/>
            <person name="Culley D."/>
            <person name="Daum C."/>
            <person name="Ezra D."/>
            <person name="Gonzalez J."/>
            <person name="Henrissat B."/>
            <person name="Kuo A."/>
            <person name="Liang C."/>
            <person name="Lipzen A."/>
            <person name="Lutzoni F."/>
            <person name="Magnuson J."/>
            <person name="Mondo S."/>
            <person name="Nolan M."/>
            <person name="Ohm R."/>
            <person name="Pangilinan J."/>
            <person name="Park H.-J."/>
            <person name="Ramirez L."/>
            <person name="Alfaro M."/>
            <person name="Sun H."/>
            <person name="Tritt A."/>
            <person name="Yoshinaga Y."/>
            <person name="Zwiers L.-H."/>
            <person name="Turgeon B."/>
            <person name="Goodwin S."/>
            <person name="Spatafora J."/>
            <person name="Crous P."/>
            <person name="Grigoriev I."/>
        </authorList>
    </citation>
    <scope>NUCLEOTIDE SEQUENCE</scope>
    <source>
        <strain evidence="2 4">CBS 304.34</strain>
    </source>
</reference>
<keyword evidence="1" id="KW-1133">Transmembrane helix</keyword>
<dbReference type="GeneID" id="54466065"/>
<feature type="transmembrane region" description="Helical" evidence="1">
    <location>
        <begin position="115"/>
        <end position="135"/>
    </location>
</feature>
<keyword evidence="1" id="KW-0812">Transmembrane</keyword>
<dbReference type="OrthoDB" id="3732200at2759"/>
<evidence type="ECO:0000313" key="2">
    <source>
        <dbReference type="EMBL" id="KAF2813089.1"/>
    </source>
</evidence>
<accession>A0A6A6YX41</accession>
<proteinExistence type="predicted"/>
<reference evidence="4" key="2">
    <citation type="submission" date="2020-04" db="EMBL/GenBank/DDBJ databases">
        <authorList>
            <consortium name="NCBI Genome Project"/>
        </authorList>
    </citation>
    <scope>NUCLEOTIDE SEQUENCE</scope>
    <source>
        <strain evidence="4">CBS 304.34</strain>
    </source>
</reference>
<evidence type="ECO:0000313" key="4">
    <source>
        <dbReference type="RefSeq" id="XP_033580053.1"/>
    </source>
</evidence>
<reference evidence="4" key="3">
    <citation type="submission" date="2025-04" db="UniProtKB">
        <authorList>
            <consortium name="RefSeq"/>
        </authorList>
    </citation>
    <scope>IDENTIFICATION</scope>
    <source>
        <strain evidence="4">CBS 304.34</strain>
    </source>
</reference>
<evidence type="ECO:0000256" key="1">
    <source>
        <dbReference type="SAM" id="Phobius"/>
    </source>
</evidence>
<dbReference type="RefSeq" id="XP_033580053.1">
    <property type="nucleotide sequence ID" value="XM_033725172.1"/>
</dbReference>
<evidence type="ECO:0000313" key="3">
    <source>
        <dbReference type="Proteomes" id="UP000504636"/>
    </source>
</evidence>
<dbReference type="EMBL" id="MU003696">
    <property type="protein sequence ID" value="KAF2813089.1"/>
    <property type="molecule type" value="Genomic_DNA"/>
</dbReference>
<protein>
    <submittedName>
        <fullName evidence="2 4">Uncharacterized protein</fullName>
    </submittedName>
</protein>
<dbReference type="AlphaFoldDB" id="A0A6A6YX41"/>
<keyword evidence="1" id="KW-0472">Membrane</keyword>